<sequence>MATSGMDRRTSHDELGPRAIAILLVLLAVLGAGASTHARVGYDWAALLRAAGSRQDPESLLMQATAYLNLGRVVQAVTIIDELGRMGGREMVPPVLASCAERLRTDPADLPALYCLAAGHFTLQETGPALAHLRRVIELDPSNPWPLVLMSLAQLSGGDEAGARASAERALAVDRGNQYAHLILSQIDLRQHNYWGFVVHYLAAPDASREMLDYLRRKQEASR</sequence>
<gene>
    <name evidence="1" type="ORF">U7230_12155</name>
</gene>
<dbReference type="Proteomes" id="UP001332192">
    <property type="component" value="Chromosome"/>
</dbReference>
<evidence type="ECO:0008006" key="3">
    <source>
        <dbReference type="Google" id="ProtNLM"/>
    </source>
</evidence>
<evidence type="ECO:0000313" key="1">
    <source>
        <dbReference type="EMBL" id="WRP16830.1"/>
    </source>
</evidence>
<dbReference type="SUPFAM" id="SSF48452">
    <property type="entry name" value="TPR-like"/>
    <property type="match status" value="1"/>
</dbReference>
<dbReference type="EMBL" id="CP141615">
    <property type="protein sequence ID" value="WRP16830.1"/>
    <property type="molecule type" value="Genomic_DNA"/>
</dbReference>
<dbReference type="InterPro" id="IPR011990">
    <property type="entry name" value="TPR-like_helical_dom_sf"/>
</dbReference>
<dbReference type="RefSeq" id="WP_324716102.1">
    <property type="nucleotide sequence ID" value="NZ_CP141615.1"/>
</dbReference>
<reference evidence="1 2" key="1">
    <citation type="journal article" date="2024" name="Front. Microbiol.">
        <title>Novel thermophilic genera Geochorda gen. nov. and Carboxydochorda gen. nov. from the deep terrestrial subsurface reveal the ecophysiological diversity in the class Limnochordia.</title>
        <authorList>
            <person name="Karnachuk O.V."/>
            <person name="Lukina A.P."/>
            <person name="Avakyan M.R."/>
            <person name="Kadnikov V.V."/>
            <person name="Begmatov S."/>
            <person name="Beletsky A.V."/>
            <person name="Vlasova K.G."/>
            <person name="Novikov A.A."/>
            <person name="Shcherbakova V.A."/>
            <person name="Mardanov A.V."/>
            <person name="Ravin N.V."/>
        </authorList>
    </citation>
    <scope>NUCLEOTIDE SEQUENCE [LARGE SCALE GENOMIC DNA]</scope>
    <source>
        <strain evidence="1 2">L945</strain>
    </source>
</reference>
<accession>A0ABZ1BW45</accession>
<protein>
    <recommendedName>
        <fullName evidence="3">Tetratricopeptide repeat protein</fullName>
    </recommendedName>
</protein>
<proteinExistence type="predicted"/>
<evidence type="ECO:0000313" key="2">
    <source>
        <dbReference type="Proteomes" id="UP001332192"/>
    </source>
</evidence>
<keyword evidence="2" id="KW-1185">Reference proteome</keyword>
<name>A0ABZ1BW45_9FIRM</name>
<organism evidence="1 2">
    <name type="scientific">Carboxydichorda subterranea</name>
    <dbReference type="NCBI Taxonomy" id="3109565"/>
    <lineage>
        <taxon>Bacteria</taxon>
        <taxon>Bacillati</taxon>
        <taxon>Bacillota</taxon>
        <taxon>Limnochordia</taxon>
        <taxon>Limnochordales</taxon>
        <taxon>Geochordaceae</taxon>
        <taxon>Carboxydichorda</taxon>
    </lineage>
</organism>
<dbReference type="Gene3D" id="1.25.40.10">
    <property type="entry name" value="Tetratricopeptide repeat domain"/>
    <property type="match status" value="1"/>
</dbReference>